<comment type="subcellular location">
    <subcellularLocation>
        <location evidence="7">Cell membrane</location>
    </subcellularLocation>
    <subcellularLocation>
        <location evidence="7">Bacterial flagellum basal body</location>
    </subcellularLocation>
</comment>
<evidence type="ECO:0000256" key="5">
    <source>
        <dbReference type="ARBA" id="ARBA00023143"/>
    </source>
</evidence>
<dbReference type="GO" id="GO:0005886">
    <property type="term" value="C:plasma membrane"/>
    <property type="evidence" value="ECO:0007669"/>
    <property type="project" value="UniProtKB-SubCell"/>
</dbReference>
<dbReference type="PANTHER" id="PTHR38766:SF1">
    <property type="entry name" value="FLAGELLAR PROTEIN FLIO"/>
    <property type="match status" value="1"/>
</dbReference>
<proteinExistence type="inferred from homology"/>
<gene>
    <name evidence="8" type="primary">fliO</name>
    <name evidence="8" type="ORF">O0V09_02710</name>
</gene>
<keyword evidence="4 7" id="KW-0472">Membrane</keyword>
<dbReference type="InterPro" id="IPR052205">
    <property type="entry name" value="FliO/MopB"/>
</dbReference>
<comment type="caution">
    <text evidence="8">The sequence shown here is derived from an EMBL/GenBank/DDBJ whole genome shotgun (WGS) entry which is preliminary data.</text>
</comment>
<sequence length="160" mass="17458">MSNKAWPAMQQQLWQFMALLLLPLASLAAEPAKSPLTSIKHGEAVTTSSPLTVLLGLLFVVGLILLLAWLAKHYNKTGFMANQHMKVVSTLSLGTREKAVLIDVGDKQILVGVAPGSVNALHVFDEKIVVSEAAQPHDFANKLKQFIHKQQNPSAESRKQ</sequence>
<dbReference type="PANTHER" id="PTHR38766">
    <property type="entry name" value="FLAGELLAR PROTEIN FLIO"/>
    <property type="match status" value="1"/>
</dbReference>
<evidence type="ECO:0000256" key="7">
    <source>
        <dbReference type="RuleBase" id="RU362064"/>
    </source>
</evidence>
<protein>
    <recommendedName>
        <fullName evidence="7">Flagellar protein</fullName>
    </recommendedName>
</protein>
<evidence type="ECO:0000256" key="2">
    <source>
        <dbReference type="ARBA" id="ARBA00022692"/>
    </source>
</evidence>
<keyword evidence="8" id="KW-0966">Cell projection</keyword>
<dbReference type="InterPro" id="IPR022781">
    <property type="entry name" value="Flagellar_biosynth_FliO"/>
</dbReference>
<keyword evidence="8" id="KW-0969">Cilium</keyword>
<keyword evidence="9" id="KW-1185">Reference proteome</keyword>
<feature type="transmembrane region" description="Helical" evidence="7">
    <location>
        <begin position="52"/>
        <end position="71"/>
    </location>
</feature>
<keyword evidence="5 7" id="KW-0975">Bacterial flagellum</keyword>
<reference evidence="8 9" key="1">
    <citation type="submission" date="2022-12" db="EMBL/GenBank/DDBJ databases">
        <title>Dasania phycosphaerae sp. nov., isolated from particulate material of the south coast of Korea.</title>
        <authorList>
            <person name="Jiang Y."/>
        </authorList>
    </citation>
    <scope>NUCLEOTIDE SEQUENCE [LARGE SCALE GENOMIC DNA]</scope>
    <source>
        <strain evidence="8 9">GY-19</strain>
    </source>
</reference>
<evidence type="ECO:0000256" key="1">
    <source>
        <dbReference type="ARBA" id="ARBA00022475"/>
    </source>
</evidence>
<comment type="similarity">
    <text evidence="6 7">Belongs to the FliO/MopB family.</text>
</comment>
<dbReference type="Proteomes" id="UP001069090">
    <property type="component" value="Unassembled WGS sequence"/>
</dbReference>
<evidence type="ECO:0000256" key="6">
    <source>
        <dbReference type="ARBA" id="ARBA00037937"/>
    </source>
</evidence>
<dbReference type="EMBL" id="JAPTGG010000002">
    <property type="protein sequence ID" value="MCZ0864094.1"/>
    <property type="molecule type" value="Genomic_DNA"/>
</dbReference>
<evidence type="ECO:0000256" key="3">
    <source>
        <dbReference type="ARBA" id="ARBA00022989"/>
    </source>
</evidence>
<dbReference type="AlphaFoldDB" id="A0A9J6RHF2"/>
<keyword evidence="8" id="KW-0282">Flagellum</keyword>
<keyword evidence="2 7" id="KW-0812">Transmembrane</keyword>
<keyword evidence="3 7" id="KW-1133">Transmembrane helix</keyword>
<evidence type="ECO:0000313" key="8">
    <source>
        <dbReference type="EMBL" id="MCZ0864094.1"/>
    </source>
</evidence>
<evidence type="ECO:0000256" key="4">
    <source>
        <dbReference type="ARBA" id="ARBA00023136"/>
    </source>
</evidence>
<organism evidence="8 9">
    <name type="scientific">Dasania phycosphaerae</name>
    <dbReference type="NCBI Taxonomy" id="2950436"/>
    <lineage>
        <taxon>Bacteria</taxon>
        <taxon>Pseudomonadati</taxon>
        <taxon>Pseudomonadota</taxon>
        <taxon>Gammaproteobacteria</taxon>
        <taxon>Cellvibrionales</taxon>
        <taxon>Spongiibacteraceae</taxon>
        <taxon>Dasania</taxon>
    </lineage>
</organism>
<dbReference type="GO" id="GO:0044781">
    <property type="term" value="P:bacterial-type flagellum organization"/>
    <property type="evidence" value="ECO:0007669"/>
    <property type="project" value="UniProtKB-UniRule"/>
</dbReference>
<dbReference type="RefSeq" id="WP_258330252.1">
    <property type="nucleotide sequence ID" value="NZ_JAPTGG010000002.1"/>
</dbReference>
<keyword evidence="1 7" id="KW-1003">Cell membrane</keyword>
<name>A0A9J6RHF2_9GAMM</name>
<dbReference type="NCBIfam" id="TIGR03500">
    <property type="entry name" value="FliO_TIGR"/>
    <property type="match status" value="1"/>
</dbReference>
<dbReference type="Pfam" id="PF04347">
    <property type="entry name" value="FliO"/>
    <property type="match status" value="1"/>
</dbReference>
<dbReference type="GO" id="GO:0009425">
    <property type="term" value="C:bacterial-type flagellum basal body"/>
    <property type="evidence" value="ECO:0007669"/>
    <property type="project" value="UniProtKB-SubCell"/>
</dbReference>
<accession>A0A9J6RHF2</accession>
<evidence type="ECO:0000313" key="9">
    <source>
        <dbReference type="Proteomes" id="UP001069090"/>
    </source>
</evidence>